<comment type="caution">
    <text evidence="2">The sequence shown here is derived from an EMBL/GenBank/DDBJ whole genome shotgun (WGS) entry which is preliminary data.</text>
</comment>
<feature type="domain" description="Transposable element P transposase-like RNase H" evidence="1">
    <location>
        <begin position="21"/>
        <end position="85"/>
    </location>
</feature>
<dbReference type="Proteomes" id="UP001159363">
    <property type="component" value="Chromosome 5"/>
</dbReference>
<evidence type="ECO:0000259" key="1">
    <source>
        <dbReference type="Pfam" id="PF21787"/>
    </source>
</evidence>
<keyword evidence="3" id="KW-1185">Reference proteome</keyword>
<dbReference type="EMBL" id="JARBHB010000006">
    <property type="protein sequence ID" value="KAJ8880645.1"/>
    <property type="molecule type" value="Genomic_DNA"/>
</dbReference>
<dbReference type="Pfam" id="PF21787">
    <property type="entry name" value="TNP-like_RNaseH_N"/>
    <property type="match status" value="1"/>
</dbReference>
<name>A0ABQ9H8U3_9NEOP</name>
<sequence length="231" mass="26268">MLVSNRLCYNTKNEKIVGPHSAVQIVMASGIMGKWKQPIFYGFVTPMTANFLKELIKQIGASGYAVMSVTSDLAGSNNSMWKELKINATHSYFPNPCDEHSSLLKRAKNRFRHQGFESASSEIIQKFCIEFKISQQHLDVSRIKRKLLSNTTSKVLEYLGGNLKQACIQIKQTGTKRDFVRNERTHVLSTCDGPQELNTIPVKNSCCKHFLRNFLHYLKEKYGITCLLTNK</sequence>
<gene>
    <name evidence="2" type="ORF">PR048_017115</name>
</gene>
<accession>A0ABQ9H8U3</accession>
<evidence type="ECO:0000313" key="2">
    <source>
        <dbReference type="EMBL" id="KAJ8880645.1"/>
    </source>
</evidence>
<organism evidence="2 3">
    <name type="scientific">Dryococelus australis</name>
    <dbReference type="NCBI Taxonomy" id="614101"/>
    <lineage>
        <taxon>Eukaryota</taxon>
        <taxon>Metazoa</taxon>
        <taxon>Ecdysozoa</taxon>
        <taxon>Arthropoda</taxon>
        <taxon>Hexapoda</taxon>
        <taxon>Insecta</taxon>
        <taxon>Pterygota</taxon>
        <taxon>Neoptera</taxon>
        <taxon>Polyneoptera</taxon>
        <taxon>Phasmatodea</taxon>
        <taxon>Verophasmatodea</taxon>
        <taxon>Anareolatae</taxon>
        <taxon>Phasmatidae</taxon>
        <taxon>Eurycanthinae</taxon>
        <taxon>Dryococelus</taxon>
    </lineage>
</organism>
<proteinExistence type="predicted"/>
<evidence type="ECO:0000313" key="3">
    <source>
        <dbReference type="Proteomes" id="UP001159363"/>
    </source>
</evidence>
<dbReference type="InterPro" id="IPR048365">
    <property type="entry name" value="TNP-like_RNaseH_N"/>
</dbReference>
<protein>
    <recommendedName>
        <fullName evidence="1">Transposable element P transposase-like RNase H domain-containing protein</fullName>
    </recommendedName>
</protein>
<reference evidence="2 3" key="1">
    <citation type="submission" date="2023-02" db="EMBL/GenBank/DDBJ databases">
        <title>LHISI_Scaffold_Assembly.</title>
        <authorList>
            <person name="Stuart O.P."/>
            <person name="Cleave R."/>
            <person name="Magrath M.J.L."/>
            <person name="Mikheyev A.S."/>
        </authorList>
    </citation>
    <scope>NUCLEOTIDE SEQUENCE [LARGE SCALE GENOMIC DNA]</scope>
    <source>
        <strain evidence="2">Daus_M_001</strain>
        <tissue evidence="2">Leg muscle</tissue>
    </source>
</reference>